<reference evidence="3" key="1">
    <citation type="submission" date="2018-02" db="EMBL/GenBank/DDBJ databases">
        <authorList>
            <person name="Hausmann B."/>
        </authorList>
    </citation>
    <scope>NUCLEOTIDE SEQUENCE [LARGE SCALE GENOMIC DNA]</scope>
    <source>
        <strain evidence="3">Peat soil MAG SbF1</strain>
    </source>
</reference>
<dbReference type="EMBL" id="OMOF01000075">
    <property type="protein sequence ID" value="SPF36699.1"/>
    <property type="molecule type" value="Genomic_DNA"/>
</dbReference>
<dbReference type="InterPro" id="IPR029058">
    <property type="entry name" value="AB_hydrolase_fold"/>
</dbReference>
<dbReference type="PANTHER" id="PTHR43798">
    <property type="entry name" value="MONOACYLGLYCEROL LIPASE"/>
    <property type="match status" value="1"/>
</dbReference>
<keyword evidence="2" id="KW-0378">Hydrolase</keyword>
<dbReference type="Proteomes" id="UP000238916">
    <property type="component" value="Unassembled WGS sequence"/>
</dbReference>
<dbReference type="InterPro" id="IPR000073">
    <property type="entry name" value="AB_hydrolase_1"/>
</dbReference>
<dbReference type="InterPro" id="IPR050266">
    <property type="entry name" value="AB_hydrolase_sf"/>
</dbReference>
<gene>
    <name evidence="2" type="ORF">SBF1_1660004</name>
</gene>
<evidence type="ECO:0000313" key="2">
    <source>
        <dbReference type="EMBL" id="SPF36699.1"/>
    </source>
</evidence>
<keyword evidence="2" id="KW-0012">Acyltransferase</keyword>
<dbReference type="Gene3D" id="3.40.50.1820">
    <property type="entry name" value="alpha/beta hydrolase"/>
    <property type="match status" value="1"/>
</dbReference>
<proteinExistence type="predicted"/>
<protein>
    <submittedName>
        <fullName evidence="2">Putative hydrolase or acyltransferase of alpha/beta superfamily</fullName>
    </submittedName>
</protein>
<sequence length="244" mass="27513">MWSKQVGYFKDYHCLIPDLPEHGKSINEGNISIKDSASHIAELIEKHANGGKANLVGHSLGAKITVELLSIRPELISHAVIASALCRPIPFMKLSHKPFVYRLTISMLKSKWVASLAVKQFKFPDKALEENCLKEFQELTSDALYRIYNELYQNLKLPQGLGKVNVPTLVIAGEKESKAMRQSVIDIVNTIPNSEGILMKKGLHTYPWVLHENFNKTIEQWINDKQVANDFIIHLPNTVSIPYG</sequence>
<name>A0A2U3KAM5_9FIRM</name>
<dbReference type="GO" id="GO:0016746">
    <property type="term" value="F:acyltransferase activity"/>
    <property type="evidence" value="ECO:0007669"/>
    <property type="project" value="UniProtKB-KW"/>
</dbReference>
<accession>A0A2U3KAM5</accession>
<feature type="domain" description="AB hydrolase-1" evidence="1">
    <location>
        <begin position="10"/>
        <end position="97"/>
    </location>
</feature>
<dbReference type="AlphaFoldDB" id="A0A2U3KAM5"/>
<dbReference type="OrthoDB" id="1643507at2"/>
<dbReference type="GO" id="GO:0016787">
    <property type="term" value="F:hydrolase activity"/>
    <property type="evidence" value="ECO:0007669"/>
    <property type="project" value="UniProtKB-KW"/>
</dbReference>
<evidence type="ECO:0000259" key="1">
    <source>
        <dbReference type="Pfam" id="PF00561"/>
    </source>
</evidence>
<organism evidence="2 3">
    <name type="scientific">Candidatus Desulfosporosinus infrequens</name>
    <dbReference type="NCBI Taxonomy" id="2043169"/>
    <lineage>
        <taxon>Bacteria</taxon>
        <taxon>Bacillati</taxon>
        <taxon>Bacillota</taxon>
        <taxon>Clostridia</taxon>
        <taxon>Eubacteriales</taxon>
        <taxon>Desulfitobacteriaceae</taxon>
        <taxon>Desulfosporosinus</taxon>
    </lineage>
</organism>
<dbReference type="SUPFAM" id="SSF53474">
    <property type="entry name" value="alpha/beta-Hydrolases"/>
    <property type="match status" value="1"/>
</dbReference>
<evidence type="ECO:0000313" key="3">
    <source>
        <dbReference type="Proteomes" id="UP000238916"/>
    </source>
</evidence>
<keyword evidence="2" id="KW-0808">Transferase</keyword>
<dbReference type="Pfam" id="PF00561">
    <property type="entry name" value="Abhydrolase_1"/>
    <property type="match status" value="1"/>
</dbReference>